<proteinExistence type="predicted"/>
<evidence type="ECO:0000313" key="2">
    <source>
        <dbReference type="Proteomes" id="UP000178710"/>
    </source>
</evidence>
<reference evidence="1 2" key="1">
    <citation type="journal article" date="2016" name="Nat. Commun.">
        <title>Thousands of microbial genomes shed light on interconnected biogeochemical processes in an aquifer system.</title>
        <authorList>
            <person name="Anantharaman K."/>
            <person name="Brown C.T."/>
            <person name="Hug L.A."/>
            <person name="Sharon I."/>
            <person name="Castelle C.J."/>
            <person name="Probst A.J."/>
            <person name="Thomas B.C."/>
            <person name="Singh A."/>
            <person name="Wilkins M.J."/>
            <person name="Karaoz U."/>
            <person name="Brodie E.L."/>
            <person name="Williams K.H."/>
            <person name="Hubbard S.S."/>
            <person name="Banfield J.F."/>
        </authorList>
    </citation>
    <scope>NUCLEOTIDE SEQUENCE [LARGE SCALE GENOMIC DNA]</scope>
</reference>
<dbReference type="Proteomes" id="UP000178710">
    <property type="component" value="Unassembled WGS sequence"/>
</dbReference>
<gene>
    <name evidence="1" type="ORF">A3C12_01540</name>
</gene>
<evidence type="ECO:0000313" key="1">
    <source>
        <dbReference type="EMBL" id="OHA01790.1"/>
    </source>
</evidence>
<dbReference type="EMBL" id="MHQK01000018">
    <property type="protein sequence ID" value="OHA01790.1"/>
    <property type="molecule type" value="Genomic_DNA"/>
</dbReference>
<dbReference type="AlphaFoldDB" id="A0A1G2KQY1"/>
<accession>A0A1G2KQY1</accession>
<sequence length="82" mass="8715">MVQKLVEHIPYPLLHCTRRHSSPFREGAQGGNAVIEKVPDELVIGPAPLSPSFLSAHAPGTITLCTLPASFAEAYYASAQTG</sequence>
<protein>
    <submittedName>
        <fullName evidence="1">Uncharacterized protein</fullName>
    </submittedName>
</protein>
<name>A0A1G2KQY1_9BACT</name>
<organism evidence="1 2">
    <name type="scientific">Candidatus Sungbacteria bacterium RIFCSPHIGHO2_02_FULL_49_20</name>
    <dbReference type="NCBI Taxonomy" id="1802272"/>
    <lineage>
        <taxon>Bacteria</taxon>
        <taxon>Candidatus Sungiibacteriota</taxon>
    </lineage>
</organism>
<comment type="caution">
    <text evidence="1">The sequence shown here is derived from an EMBL/GenBank/DDBJ whole genome shotgun (WGS) entry which is preliminary data.</text>
</comment>